<dbReference type="InterPro" id="IPR029070">
    <property type="entry name" value="Chitinase_insertion_sf"/>
</dbReference>
<comment type="catalytic activity">
    <reaction evidence="1">
        <text>Random endo-hydrolysis of N-acetyl-beta-D-glucosaminide (1-&gt;4)-beta-linkages in chitin and chitodextrins.</text>
        <dbReference type="EC" id="3.2.1.14"/>
    </reaction>
</comment>
<evidence type="ECO:0000256" key="1">
    <source>
        <dbReference type="ARBA" id="ARBA00000822"/>
    </source>
</evidence>
<dbReference type="InterPro" id="IPR011583">
    <property type="entry name" value="Chitinase_II/V-like_cat"/>
</dbReference>
<dbReference type="EMBL" id="ML220120">
    <property type="protein sequence ID" value="TGZ81208.1"/>
    <property type="molecule type" value="Genomic_DNA"/>
</dbReference>
<accession>A0A4S2MX17</accession>
<gene>
    <name evidence="13" type="ORF">EX30DRAFT_340850</name>
</gene>
<dbReference type="GO" id="GO:0005576">
    <property type="term" value="C:extracellular region"/>
    <property type="evidence" value="ECO:0007669"/>
    <property type="project" value="TreeGrafter"/>
</dbReference>
<dbReference type="InterPro" id="IPR050314">
    <property type="entry name" value="Glycosyl_Hydrlase_18"/>
</dbReference>
<dbReference type="Gene3D" id="3.20.20.80">
    <property type="entry name" value="Glycosidases"/>
    <property type="match status" value="1"/>
</dbReference>
<evidence type="ECO:0000256" key="2">
    <source>
        <dbReference type="ARBA" id="ARBA00008682"/>
    </source>
</evidence>
<dbReference type="InParanoid" id="A0A4S2MX17"/>
<evidence type="ECO:0000256" key="6">
    <source>
        <dbReference type="ARBA" id="ARBA00023180"/>
    </source>
</evidence>
<dbReference type="PROSITE" id="PS51910">
    <property type="entry name" value="GH18_2"/>
    <property type="match status" value="1"/>
</dbReference>
<keyword evidence="6" id="KW-0325">Glycoprotein</keyword>
<reference evidence="13 14" key="1">
    <citation type="submission" date="2019-04" db="EMBL/GenBank/DDBJ databases">
        <title>Comparative genomics and transcriptomics to analyze fruiting body development in filamentous ascomycetes.</title>
        <authorList>
            <consortium name="DOE Joint Genome Institute"/>
            <person name="Lutkenhaus R."/>
            <person name="Traeger S."/>
            <person name="Breuer J."/>
            <person name="Kuo A."/>
            <person name="Lipzen A."/>
            <person name="Pangilinan J."/>
            <person name="Dilworth D."/>
            <person name="Sandor L."/>
            <person name="Poggeler S."/>
            <person name="Barry K."/>
            <person name="Grigoriev I.V."/>
            <person name="Nowrousian M."/>
        </authorList>
    </citation>
    <scope>NUCLEOTIDE SEQUENCE [LARGE SCALE GENOMIC DNA]</scope>
    <source>
        <strain evidence="13 14">CBS 389.68</strain>
    </source>
</reference>
<keyword evidence="5" id="KW-0146">Chitin degradation</keyword>
<feature type="transmembrane region" description="Helical" evidence="11">
    <location>
        <begin position="9"/>
        <end position="26"/>
    </location>
</feature>
<dbReference type="GO" id="GO:0000272">
    <property type="term" value="P:polysaccharide catabolic process"/>
    <property type="evidence" value="ECO:0007669"/>
    <property type="project" value="UniProtKB-KW"/>
</dbReference>
<evidence type="ECO:0000313" key="13">
    <source>
        <dbReference type="EMBL" id="TGZ81208.1"/>
    </source>
</evidence>
<dbReference type="FunFam" id="3.20.20.80:FF:000095">
    <property type="entry name" value="Endochitinase B1"/>
    <property type="match status" value="1"/>
</dbReference>
<keyword evidence="9" id="KW-0624">Polysaccharide degradation</keyword>
<dbReference type="AlphaFoldDB" id="A0A4S2MX17"/>
<dbReference type="GO" id="GO:0008061">
    <property type="term" value="F:chitin binding"/>
    <property type="evidence" value="ECO:0007669"/>
    <property type="project" value="InterPro"/>
</dbReference>
<dbReference type="InterPro" id="IPR001223">
    <property type="entry name" value="Glyco_hydro18_cat"/>
</dbReference>
<evidence type="ECO:0000256" key="5">
    <source>
        <dbReference type="ARBA" id="ARBA00023024"/>
    </source>
</evidence>
<dbReference type="OrthoDB" id="76388at2759"/>
<dbReference type="SUPFAM" id="SSF51445">
    <property type="entry name" value="(Trans)glycosidases"/>
    <property type="match status" value="1"/>
</dbReference>
<dbReference type="InterPro" id="IPR017853">
    <property type="entry name" value="GH"/>
</dbReference>
<dbReference type="SMART" id="SM00636">
    <property type="entry name" value="Glyco_18"/>
    <property type="match status" value="1"/>
</dbReference>
<dbReference type="FunCoup" id="A0A4S2MX17">
    <property type="interactions" value="574"/>
</dbReference>
<keyword evidence="4 10" id="KW-0378">Hydrolase</keyword>
<dbReference type="EC" id="3.2.1.14" evidence="3"/>
<dbReference type="GO" id="GO:0008843">
    <property type="term" value="F:endochitinase activity"/>
    <property type="evidence" value="ECO:0007669"/>
    <property type="project" value="UniProtKB-EC"/>
</dbReference>
<evidence type="ECO:0000259" key="12">
    <source>
        <dbReference type="PROSITE" id="PS51910"/>
    </source>
</evidence>
<dbReference type="Proteomes" id="UP000298138">
    <property type="component" value="Unassembled WGS sequence"/>
</dbReference>
<keyword evidence="8 10" id="KW-0326">Glycosidase</keyword>
<evidence type="ECO:0000256" key="9">
    <source>
        <dbReference type="ARBA" id="ARBA00023326"/>
    </source>
</evidence>
<evidence type="ECO:0000256" key="10">
    <source>
        <dbReference type="RuleBase" id="RU000489"/>
    </source>
</evidence>
<dbReference type="Gene3D" id="3.10.50.10">
    <property type="match status" value="1"/>
</dbReference>
<dbReference type="SUPFAM" id="SSF54556">
    <property type="entry name" value="Chitinase insertion domain"/>
    <property type="match status" value="1"/>
</dbReference>
<name>A0A4S2MX17_9PEZI</name>
<dbReference type="PROSITE" id="PS01095">
    <property type="entry name" value="GH18_1"/>
    <property type="match status" value="1"/>
</dbReference>
<dbReference type="Pfam" id="PF00704">
    <property type="entry name" value="Glyco_hydro_18"/>
    <property type="match status" value="1"/>
</dbReference>
<proteinExistence type="inferred from homology"/>
<dbReference type="FunFam" id="3.10.50.10:FF:000005">
    <property type="entry name" value="Endochitinase B1"/>
    <property type="match status" value="1"/>
</dbReference>
<evidence type="ECO:0000313" key="14">
    <source>
        <dbReference type="Proteomes" id="UP000298138"/>
    </source>
</evidence>
<evidence type="ECO:0000256" key="11">
    <source>
        <dbReference type="SAM" id="Phobius"/>
    </source>
</evidence>
<protein>
    <recommendedName>
        <fullName evidence="3">chitinase</fullName>
        <ecNumber evidence="3">3.2.1.14</ecNumber>
    </recommendedName>
</protein>
<keyword evidence="11" id="KW-0812">Transmembrane</keyword>
<keyword evidence="7" id="KW-0119">Carbohydrate metabolism</keyword>
<dbReference type="GO" id="GO:0006032">
    <property type="term" value="P:chitin catabolic process"/>
    <property type="evidence" value="ECO:0007669"/>
    <property type="project" value="UniProtKB-KW"/>
</dbReference>
<dbReference type="CDD" id="cd06548">
    <property type="entry name" value="GH18_chitinase"/>
    <property type="match status" value="1"/>
</dbReference>
<comment type="similarity">
    <text evidence="2">Belongs to the glycosyl hydrolase 18 family. Chitinase class V subfamily.</text>
</comment>
<evidence type="ECO:0000256" key="8">
    <source>
        <dbReference type="ARBA" id="ARBA00023295"/>
    </source>
</evidence>
<evidence type="ECO:0000256" key="7">
    <source>
        <dbReference type="ARBA" id="ARBA00023277"/>
    </source>
</evidence>
<dbReference type="PANTHER" id="PTHR11177:SF317">
    <property type="entry name" value="CHITINASE 12-RELATED"/>
    <property type="match status" value="1"/>
</dbReference>
<organism evidence="13 14">
    <name type="scientific">Ascodesmis nigricans</name>
    <dbReference type="NCBI Taxonomy" id="341454"/>
    <lineage>
        <taxon>Eukaryota</taxon>
        <taxon>Fungi</taxon>
        <taxon>Dikarya</taxon>
        <taxon>Ascomycota</taxon>
        <taxon>Pezizomycotina</taxon>
        <taxon>Pezizomycetes</taxon>
        <taxon>Pezizales</taxon>
        <taxon>Ascodesmidaceae</taxon>
        <taxon>Ascodesmis</taxon>
    </lineage>
</organism>
<sequence length="446" mass="50403">MASCSTRQLIFLPVLIAISLGLYFNFSSITQFRSVFDNSSSLAATKIDTTMAYKTVGYFTNWGIYGRNYQPQDIPANHITHILYSFANVRSESGEVYLSDTYSDLEKHYPTDSWNDVGTNVYGCIKQLFLLKKRYRHFKTLLSIGGWTYSSNFQAPASTPQGRATFARTAVELIANLGFDGLDIDWEYPQDATQAQNFVLLLQETRRALDEYSAAHANGFHFLLTIAAPCGAVNYQKLRIADMDRYLDFWNLMCYDFAGGWDQTAGHQANLYASRNHPVATPFNAHEAIEYYRQSGVPSHKLIYGMPLYGRAFENTDGPGCGYSGTGEGSWENGVWDYKALPRGGCEEHNDREIVASWCYGHGQRKMVSYDTPEVARWKTEYIRHQGMGGGMWWELSGDHPVNAERSLVRTTVEGFGGTGNLDRSENCLHYPISKYENLRNMFGSE</sequence>
<keyword evidence="14" id="KW-1185">Reference proteome</keyword>
<dbReference type="STRING" id="341454.A0A4S2MX17"/>
<evidence type="ECO:0000256" key="3">
    <source>
        <dbReference type="ARBA" id="ARBA00012729"/>
    </source>
</evidence>
<dbReference type="InterPro" id="IPR001579">
    <property type="entry name" value="Glyco_hydro_18_chit_AS"/>
</dbReference>
<dbReference type="PANTHER" id="PTHR11177">
    <property type="entry name" value="CHITINASE"/>
    <property type="match status" value="1"/>
</dbReference>
<feature type="domain" description="GH18" evidence="12">
    <location>
        <begin position="53"/>
        <end position="419"/>
    </location>
</feature>
<keyword evidence="11" id="KW-0472">Membrane</keyword>
<evidence type="ECO:0000256" key="4">
    <source>
        <dbReference type="ARBA" id="ARBA00022801"/>
    </source>
</evidence>
<keyword evidence="11" id="KW-1133">Transmembrane helix</keyword>